<dbReference type="EMBL" id="JBBMFM010000024">
    <property type="protein sequence ID" value="MEQ2425097.1"/>
    <property type="molecule type" value="Genomic_DNA"/>
</dbReference>
<dbReference type="InterPro" id="IPR046335">
    <property type="entry name" value="LacI/GalR-like_sensor"/>
</dbReference>
<proteinExistence type="predicted"/>
<protein>
    <submittedName>
        <fullName evidence="5">LacI family DNA-binding transcriptional regulator</fullName>
    </submittedName>
</protein>
<accession>A0ABV1D687</accession>
<feature type="domain" description="HTH lacI-type" evidence="4">
    <location>
        <begin position="2"/>
        <end position="70"/>
    </location>
</feature>
<dbReference type="SUPFAM" id="SSF53822">
    <property type="entry name" value="Periplasmic binding protein-like I"/>
    <property type="match status" value="1"/>
</dbReference>
<dbReference type="RefSeq" id="WP_008716100.1">
    <property type="nucleotide sequence ID" value="NZ_JAJFDX010000016.1"/>
</dbReference>
<evidence type="ECO:0000256" key="3">
    <source>
        <dbReference type="ARBA" id="ARBA00023163"/>
    </source>
</evidence>
<keyword evidence="6" id="KW-1185">Reference proteome</keyword>
<keyword evidence="1" id="KW-0805">Transcription regulation</keyword>
<dbReference type="InterPro" id="IPR028082">
    <property type="entry name" value="Peripla_BP_I"/>
</dbReference>
<name>A0ABV1D687_9FIRM</name>
<evidence type="ECO:0000256" key="1">
    <source>
        <dbReference type="ARBA" id="ARBA00023015"/>
    </source>
</evidence>
<dbReference type="InterPro" id="IPR010982">
    <property type="entry name" value="Lambda_DNA-bd_dom_sf"/>
</dbReference>
<dbReference type="CDD" id="cd01392">
    <property type="entry name" value="HTH_LacI"/>
    <property type="match status" value="1"/>
</dbReference>
<organism evidence="5 6">
    <name type="scientific">Enterocloster hominis</name>
    <name type="common">ex Hitch et al. 2024</name>
    <dbReference type="NCBI Taxonomy" id="1917870"/>
    <lineage>
        <taxon>Bacteria</taxon>
        <taxon>Bacillati</taxon>
        <taxon>Bacillota</taxon>
        <taxon>Clostridia</taxon>
        <taxon>Lachnospirales</taxon>
        <taxon>Lachnospiraceae</taxon>
        <taxon>Enterocloster</taxon>
    </lineage>
</organism>
<dbReference type="GO" id="GO:0003677">
    <property type="term" value="F:DNA binding"/>
    <property type="evidence" value="ECO:0007669"/>
    <property type="project" value="UniProtKB-KW"/>
</dbReference>
<dbReference type="Gene3D" id="1.10.260.40">
    <property type="entry name" value="lambda repressor-like DNA-binding domains"/>
    <property type="match status" value="1"/>
</dbReference>
<evidence type="ECO:0000256" key="2">
    <source>
        <dbReference type="ARBA" id="ARBA00023125"/>
    </source>
</evidence>
<keyword evidence="3" id="KW-0804">Transcription</keyword>
<sequence length="359" mass="40508">MAIKAKELAQKLGISEATLSLVLNHKGGISKRTRDMVTEKVISMGYGYMFKNDQNPVADDIAGISEAIPLPAENGYLGFVIYQDTGLFMENTPFFPLIIDGMDLMARKYGYRLLVVNIRRDMDLNTKLGYIKDSGCVGYVIYAPEFPEEEVDYLKQLKIPFVLLDNYFPGKDIDAVTLNNEQGIYSILKMLIDKGHRRIGYLSSGVNIQSFRERRDSYRRLVPEMGLVLEPRFFWEIGYPDQQAAQGMDRMLGRNEGLPTAFITDNDYVAFGAMKSLMEHGYSIPADISVVGYSDRPVCMYIVPNITTVRIPRMRFGGEAVDLLINKILNRPYDEEKSTVKTAVSLELVVRDSVGDVPK</sequence>
<dbReference type="InterPro" id="IPR000843">
    <property type="entry name" value="HTH_LacI"/>
</dbReference>
<evidence type="ECO:0000259" key="4">
    <source>
        <dbReference type="SMART" id="SM00354"/>
    </source>
</evidence>
<comment type="caution">
    <text evidence="5">The sequence shown here is derived from an EMBL/GenBank/DDBJ whole genome shotgun (WGS) entry which is preliminary data.</text>
</comment>
<dbReference type="PANTHER" id="PTHR30146">
    <property type="entry name" value="LACI-RELATED TRANSCRIPTIONAL REPRESSOR"/>
    <property type="match status" value="1"/>
</dbReference>
<dbReference type="Pfam" id="PF13377">
    <property type="entry name" value="Peripla_BP_3"/>
    <property type="match status" value="1"/>
</dbReference>
<reference evidence="5 6" key="1">
    <citation type="submission" date="2024-03" db="EMBL/GenBank/DDBJ databases">
        <title>Human intestinal bacterial collection.</title>
        <authorList>
            <person name="Pauvert C."/>
            <person name="Hitch T.C.A."/>
            <person name="Clavel T."/>
        </authorList>
    </citation>
    <scope>NUCLEOTIDE SEQUENCE [LARGE SCALE GENOMIC DNA]</scope>
    <source>
        <strain evidence="5 6">CLA-SR-H021</strain>
    </source>
</reference>
<dbReference type="SUPFAM" id="SSF47413">
    <property type="entry name" value="lambda repressor-like DNA-binding domains"/>
    <property type="match status" value="1"/>
</dbReference>
<evidence type="ECO:0000313" key="6">
    <source>
        <dbReference type="Proteomes" id="UP001454086"/>
    </source>
</evidence>
<dbReference type="SMART" id="SM00354">
    <property type="entry name" value="HTH_LACI"/>
    <property type="match status" value="1"/>
</dbReference>
<dbReference type="Proteomes" id="UP001454086">
    <property type="component" value="Unassembled WGS sequence"/>
</dbReference>
<keyword evidence="2 5" id="KW-0238">DNA-binding</keyword>
<dbReference type="Gene3D" id="3.40.50.2300">
    <property type="match status" value="2"/>
</dbReference>
<gene>
    <name evidence="5" type="ORF">WMQ36_08945</name>
</gene>
<dbReference type="PANTHER" id="PTHR30146:SF109">
    <property type="entry name" value="HTH-TYPE TRANSCRIPTIONAL REGULATOR GALS"/>
    <property type="match status" value="1"/>
</dbReference>
<evidence type="ECO:0000313" key="5">
    <source>
        <dbReference type="EMBL" id="MEQ2425097.1"/>
    </source>
</evidence>